<feature type="compositionally biased region" description="Basic and acidic residues" evidence="1">
    <location>
        <begin position="49"/>
        <end position="60"/>
    </location>
</feature>
<name>A0ABS7ULA1_9BACI</name>
<organism evidence="2 3">
    <name type="scientific">Metabacillus rhizolycopersici</name>
    <dbReference type="NCBI Taxonomy" id="2875709"/>
    <lineage>
        <taxon>Bacteria</taxon>
        <taxon>Bacillati</taxon>
        <taxon>Bacillota</taxon>
        <taxon>Bacilli</taxon>
        <taxon>Bacillales</taxon>
        <taxon>Bacillaceae</taxon>
        <taxon>Metabacillus</taxon>
    </lineage>
</organism>
<evidence type="ECO:0000313" key="3">
    <source>
        <dbReference type="Proteomes" id="UP001165287"/>
    </source>
</evidence>
<reference evidence="2" key="1">
    <citation type="submission" date="2024-05" db="EMBL/GenBank/DDBJ databases">
        <title>Metabacillus sp. nov., isolated from the rhizosphere soil of tomato plants.</title>
        <authorList>
            <person name="Ma R."/>
        </authorList>
    </citation>
    <scope>NUCLEOTIDE SEQUENCE</scope>
    <source>
        <strain evidence="2">DBTR6</strain>
    </source>
</reference>
<gene>
    <name evidence="2" type="ORF">K9V48_00755</name>
</gene>
<sequence>MKNKKRVILSTLIILFIALAGWGGSILYTKGDSAGVRNSTLTPNVEQTNEEKDGGTSSKVIHEPTSKDIIVFSTNEFENGHVFIEEFHGFYNDTLGWGKANTADYDKQQATAVRIVELIKSAEIQNEQLNGDFKLIESYANQVIESDDPDSMLKLHRLFHDLDIYLNGYSRADSFGVTEFKGI</sequence>
<dbReference type="RefSeq" id="WP_224135977.1">
    <property type="nucleotide sequence ID" value="NZ_JAIQUM010000001.1"/>
</dbReference>
<dbReference type="Proteomes" id="UP001165287">
    <property type="component" value="Unassembled WGS sequence"/>
</dbReference>
<feature type="region of interest" description="Disordered" evidence="1">
    <location>
        <begin position="38"/>
        <end position="60"/>
    </location>
</feature>
<protein>
    <submittedName>
        <fullName evidence="2">Uncharacterized protein</fullName>
    </submittedName>
</protein>
<comment type="caution">
    <text evidence="2">The sequence shown here is derived from an EMBL/GenBank/DDBJ whole genome shotgun (WGS) entry which is preliminary data.</text>
</comment>
<evidence type="ECO:0000256" key="1">
    <source>
        <dbReference type="SAM" id="MobiDB-lite"/>
    </source>
</evidence>
<evidence type="ECO:0000313" key="2">
    <source>
        <dbReference type="EMBL" id="MBZ5748814.1"/>
    </source>
</evidence>
<feature type="compositionally biased region" description="Polar residues" evidence="1">
    <location>
        <begin position="38"/>
        <end position="47"/>
    </location>
</feature>
<proteinExistence type="predicted"/>
<dbReference type="EMBL" id="JAIQUM010000001">
    <property type="protein sequence ID" value="MBZ5748814.1"/>
    <property type="molecule type" value="Genomic_DNA"/>
</dbReference>
<accession>A0ABS7ULA1</accession>
<keyword evidence="3" id="KW-1185">Reference proteome</keyword>